<proteinExistence type="predicted"/>
<dbReference type="PANTHER" id="PTHR39337">
    <property type="entry name" value="BLR5642 PROTEIN"/>
    <property type="match status" value="1"/>
</dbReference>
<evidence type="ECO:0000313" key="1">
    <source>
        <dbReference type="EMBL" id="MFC5461743.1"/>
    </source>
</evidence>
<dbReference type="Pfam" id="PF04343">
    <property type="entry name" value="DUF488"/>
    <property type="match status" value="1"/>
</dbReference>
<dbReference type="Proteomes" id="UP001596050">
    <property type="component" value="Unassembled WGS sequence"/>
</dbReference>
<dbReference type="PANTHER" id="PTHR39337:SF1">
    <property type="entry name" value="BLR5642 PROTEIN"/>
    <property type="match status" value="1"/>
</dbReference>
<dbReference type="PIRSF" id="PIRSF024492">
    <property type="entry name" value="UCP024492"/>
    <property type="match status" value="1"/>
</dbReference>
<organism evidence="1 2">
    <name type="scientific">Massilia niabensis</name>
    <dbReference type="NCBI Taxonomy" id="544910"/>
    <lineage>
        <taxon>Bacteria</taxon>
        <taxon>Pseudomonadati</taxon>
        <taxon>Pseudomonadota</taxon>
        <taxon>Betaproteobacteria</taxon>
        <taxon>Burkholderiales</taxon>
        <taxon>Oxalobacteraceae</taxon>
        <taxon>Telluria group</taxon>
        <taxon>Massilia</taxon>
    </lineage>
</organism>
<accession>A0ABW0L7C1</accession>
<protein>
    <submittedName>
        <fullName evidence="1">DUF488 family protein</fullName>
    </submittedName>
</protein>
<comment type="caution">
    <text evidence="1">The sequence shown here is derived from an EMBL/GenBank/DDBJ whole genome shotgun (WGS) entry which is preliminary data.</text>
</comment>
<gene>
    <name evidence="1" type="ORF">ACFPN5_18185</name>
</gene>
<dbReference type="EMBL" id="JBHSMU010000015">
    <property type="protein sequence ID" value="MFC5461743.1"/>
    <property type="molecule type" value="Genomic_DNA"/>
</dbReference>
<dbReference type="RefSeq" id="WP_379785189.1">
    <property type="nucleotide sequence ID" value="NZ_JBHSMU010000015.1"/>
</dbReference>
<dbReference type="InterPro" id="IPR007438">
    <property type="entry name" value="DUF488"/>
</dbReference>
<name>A0ABW0L7C1_9BURK</name>
<sequence length="189" mass="21094">MNTDIVCTIGHSNRPIEEFIALLQENGVQFLLDIRTVPKSRHNPQFGQDLLPVSLAEAGIAYRQMPGLGGLRRPLKDSPNSGWRNTSFRGYADYMQTPEFNQNVEEVVQLASNTRCALMCAESVPWRCHRSMVADALAVRGIQAEHIINRGKRRPHTLTKFARVDGTRILYPPEETGEESSGLEGQGCC</sequence>
<dbReference type="InterPro" id="IPR014519">
    <property type="entry name" value="UCP024492"/>
</dbReference>
<evidence type="ECO:0000313" key="2">
    <source>
        <dbReference type="Proteomes" id="UP001596050"/>
    </source>
</evidence>
<keyword evidence="2" id="KW-1185">Reference proteome</keyword>
<reference evidence="2" key="1">
    <citation type="journal article" date="2019" name="Int. J. Syst. Evol. Microbiol.">
        <title>The Global Catalogue of Microorganisms (GCM) 10K type strain sequencing project: providing services to taxonomists for standard genome sequencing and annotation.</title>
        <authorList>
            <consortium name="The Broad Institute Genomics Platform"/>
            <consortium name="The Broad Institute Genome Sequencing Center for Infectious Disease"/>
            <person name="Wu L."/>
            <person name="Ma J."/>
        </authorList>
    </citation>
    <scope>NUCLEOTIDE SEQUENCE [LARGE SCALE GENOMIC DNA]</scope>
    <source>
        <strain evidence="2">KACC 12649</strain>
    </source>
</reference>